<name>A0AAE1TU99_9EUCA</name>
<evidence type="ECO:0000313" key="2">
    <source>
        <dbReference type="Proteomes" id="UP001292094"/>
    </source>
</evidence>
<dbReference type="Proteomes" id="UP001292094">
    <property type="component" value="Unassembled WGS sequence"/>
</dbReference>
<accession>A0AAE1TU99</accession>
<gene>
    <name evidence="1" type="ORF">Pmani_031958</name>
</gene>
<evidence type="ECO:0000313" key="1">
    <source>
        <dbReference type="EMBL" id="KAK4295489.1"/>
    </source>
</evidence>
<protein>
    <submittedName>
        <fullName evidence="1">Uncharacterized protein</fullName>
    </submittedName>
</protein>
<reference evidence="1" key="1">
    <citation type="submission" date="2023-11" db="EMBL/GenBank/DDBJ databases">
        <title>Genome assemblies of two species of porcelain crab, Petrolisthes cinctipes and Petrolisthes manimaculis (Anomura: Porcellanidae).</title>
        <authorList>
            <person name="Angst P."/>
        </authorList>
    </citation>
    <scope>NUCLEOTIDE SEQUENCE</scope>
    <source>
        <strain evidence="1">PB745_02</strain>
        <tissue evidence="1">Gill</tissue>
    </source>
</reference>
<dbReference type="EMBL" id="JAWZYT010004069">
    <property type="protein sequence ID" value="KAK4295489.1"/>
    <property type="molecule type" value="Genomic_DNA"/>
</dbReference>
<dbReference type="AlphaFoldDB" id="A0AAE1TU99"/>
<proteinExistence type="predicted"/>
<organism evidence="1 2">
    <name type="scientific">Petrolisthes manimaculis</name>
    <dbReference type="NCBI Taxonomy" id="1843537"/>
    <lineage>
        <taxon>Eukaryota</taxon>
        <taxon>Metazoa</taxon>
        <taxon>Ecdysozoa</taxon>
        <taxon>Arthropoda</taxon>
        <taxon>Crustacea</taxon>
        <taxon>Multicrustacea</taxon>
        <taxon>Malacostraca</taxon>
        <taxon>Eumalacostraca</taxon>
        <taxon>Eucarida</taxon>
        <taxon>Decapoda</taxon>
        <taxon>Pleocyemata</taxon>
        <taxon>Anomura</taxon>
        <taxon>Galatheoidea</taxon>
        <taxon>Porcellanidae</taxon>
        <taxon>Petrolisthes</taxon>
    </lineage>
</organism>
<sequence>MFTSSTGVGVGVGVVVFMLLSSSTTYAFSFSQPLAAADGGMGRQTKQFPCPEDADIDPCTCLYLDNSLSLTCSNTDGETLKNIFANAVFPFSDFGSLRIENCEIGILEDGMFNGLTFQSVQFINNNIVEVEPDALSTSATTLISFTMSARIDEAGPLTWPLPNFSAYTALEAFSLDGPYDPMPPLGATPITTFSLHSTLSPL</sequence>
<comment type="caution">
    <text evidence="1">The sequence shown here is derived from an EMBL/GenBank/DDBJ whole genome shotgun (WGS) entry which is preliminary data.</text>
</comment>
<keyword evidence="2" id="KW-1185">Reference proteome</keyword>